<protein>
    <submittedName>
        <fullName evidence="2">Uncharacterized protein</fullName>
    </submittedName>
</protein>
<name>A0AAU0MYG6_9GAMM</name>
<dbReference type="AlphaFoldDB" id="A0AAU0MYG6"/>
<keyword evidence="1" id="KW-0812">Transmembrane</keyword>
<sequence>MFFPKRIETEEEVIVRSNLYGFAIGFLFANASYFLQDASFSGVSAEFVKTAEVVFMLLGYAILGRYIYLVYVNTSDIRKAAKKGLNIRVSGSPFSIKNPVEHRYLKSELRASIDK</sequence>
<dbReference type="KEGG" id="mpaf:R5R33_15090"/>
<gene>
    <name evidence="2" type="ORF">R5R33_15090</name>
</gene>
<feature type="transmembrane region" description="Helical" evidence="1">
    <location>
        <begin position="53"/>
        <end position="72"/>
    </location>
</feature>
<dbReference type="EMBL" id="CP137555">
    <property type="protein sequence ID" value="WOX05053.1"/>
    <property type="molecule type" value="Genomic_DNA"/>
</dbReference>
<dbReference type="RefSeq" id="WP_318953527.1">
    <property type="nucleotide sequence ID" value="NZ_CP137555.1"/>
</dbReference>
<feature type="transmembrane region" description="Helical" evidence="1">
    <location>
        <begin position="13"/>
        <end position="33"/>
    </location>
</feature>
<keyword evidence="3" id="KW-1185">Reference proteome</keyword>
<reference evidence="2 3" key="1">
    <citation type="submission" date="2023-10" db="EMBL/GenBank/DDBJ databases">
        <title>Description of Microbulbifer bruguierae sp. nov., isolated from the sediments of mangrove plant Bruguiera sexangula and comparative genomic analyses of the genus Microbulbifer.</title>
        <authorList>
            <person name="Long M."/>
        </authorList>
    </citation>
    <scope>NUCLEOTIDE SEQUENCE [LARGE SCALE GENOMIC DNA]</scope>
    <source>
        <strain evidence="2 3">SPO729</strain>
    </source>
</reference>
<keyword evidence="1" id="KW-1133">Transmembrane helix</keyword>
<evidence type="ECO:0000313" key="2">
    <source>
        <dbReference type="EMBL" id="WOX05053.1"/>
    </source>
</evidence>
<evidence type="ECO:0000256" key="1">
    <source>
        <dbReference type="SAM" id="Phobius"/>
    </source>
</evidence>
<keyword evidence="1" id="KW-0472">Membrane</keyword>
<proteinExistence type="predicted"/>
<organism evidence="2 3">
    <name type="scientific">Microbulbifer pacificus</name>
    <dbReference type="NCBI Taxonomy" id="407164"/>
    <lineage>
        <taxon>Bacteria</taxon>
        <taxon>Pseudomonadati</taxon>
        <taxon>Pseudomonadota</taxon>
        <taxon>Gammaproteobacteria</taxon>
        <taxon>Cellvibrionales</taxon>
        <taxon>Microbulbiferaceae</taxon>
        <taxon>Microbulbifer</taxon>
    </lineage>
</organism>
<dbReference type="Proteomes" id="UP001302477">
    <property type="component" value="Chromosome"/>
</dbReference>
<accession>A0AAU0MYG6</accession>
<evidence type="ECO:0000313" key="3">
    <source>
        <dbReference type="Proteomes" id="UP001302477"/>
    </source>
</evidence>